<evidence type="ECO:0000313" key="2">
    <source>
        <dbReference type="EMBL" id="ALO66402.1"/>
    </source>
</evidence>
<dbReference type="Pfam" id="PF01370">
    <property type="entry name" value="Epimerase"/>
    <property type="match status" value="1"/>
</dbReference>
<dbReference type="OrthoDB" id="9772485at2"/>
<dbReference type="EMBL" id="CP013200">
    <property type="protein sequence ID" value="ALO66402.1"/>
    <property type="molecule type" value="Genomic_DNA"/>
</dbReference>
<protein>
    <recommendedName>
        <fullName evidence="1">NAD-dependent epimerase/dehydratase domain-containing protein</fullName>
    </recommendedName>
</protein>
<dbReference type="AlphaFoldDB" id="A0A0S2LY70"/>
<dbReference type="InterPro" id="IPR001509">
    <property type="entry name" value="Epimerase_deHydtase"/>
</dbReference>
<reference evidence="2 3" key="2">
    <citation type="journal article" date="2016" name="J. Biotechnol.">
        <title>Complete genome sequence of Arthrobacter alpinus ERGS4:06, a yellow pigmented bacterium tolerant to cold and radiations isolated from Sikkim Himalaya.</title>
        <authorList>
            <person name="Kumar R."/>
            <person name="Singh D."/>
            <person name="Swarnkar M.K."/>
            <person name="Singh A.K."/>
            <person name="Kumar S."/>
        </authorList>
    </citation>
    <scope>NUCLEOTIDE SEQUENCE [LARGE SCALE GENOMIC DNA]</scope>
    <source>
        <strain evidence="2 3">ERGS4:06</strain>
    </source>
</reference>
<reference evidence="3" key="1">
    <citation type="submission" date="2015-11" db="EMBL/GenBank/DDBJ databases">
        <authorList>
            <person name="Kumar R."/>
            <person name="Singh D."/>
            <person name="Swarnkar M.K."/>
            <person name="Singh A.K."/>
            <person name="Kumar S."/>
        </authorList>
    </citation>
    <scope>NUCLEOTIDE SEQUENCE [LARGE SCALE GENOMIC DNA]</scope>
    <source>
        <strain evidence="3">ERGS4:06</strain>
    </source>
</reference>
<evidence type="ECO:0000313" key="3">
    <source>
        <dbReference type="Proteomes" id="UP000059574"/>
    </source>
</evidence>
<dbReference type="InterPro" id="IPR051783">
    <property type="entry name" value="NAD(P)-dependent_oxidoreduct"/>
</dbReference>
<name>A0A0S2LY70_9MICC</name>
<dbReference type="PANTHER" id="PTHR48079:SF6">
    <property type="entry name" value="NAD(P)-BINDING DOMAIN-CONTAINING PROTEIN-RELATED"/>
    <property type="match status" value="1"/>
</dbReference>
<dbReference type="PANTHER" id="PTHR48079">
    <property type="entry name" value="PROTEIN YEEZ"/>
    <property type="match status" value="1"/>
</dbReference>
<gene>
    <name evidence="2" type="ORF">AS189_07740</name>
</gene>
<dbReference type="RefSeq" id="WP_062287143.1">
    <property type="nucleotide sequence ID" value="NZ_CP013200.1"/>
</dbReference>
<organism evidence="2 3">
    <name type="scientific">Arthrobacter alpinus</name>
    <dbReference type="NCBI Taxonomy" id="656366"/>
    <lineage>
        <taxon>Bacteria</taxon>
        <taxon>Bacillati</taxon>
        <taxon>Actinomycetota</taxon>
        <taxon>Actinomycetes</taxon>
        <taxon>Micrococcales</taxon>
        <taxon>Micrococcaceae</taxon>
        <taxon>Arthrobacter</taxon>
    </lineage>
</organism>
<dbReference type="InterPro" id="IPR036291">
    <property type="entry name" value="NAD(P)-bd_dom_sf"/>
</dbReference>
<sequence length="335" mass="35115">MSADSAELRWLVLGASGFVGSAIVEELKQRGATVVSMAAPRLRSAALSAQTTQSGQPAQQIVAEAQALVDGSATVECREALRTAFAGFDVVVNAAGLATPGHGESPELTGANALLPTVAAMAAKDAGVRRFVHLSSASVQGHRRVIDESADRAPFSAYSRSKALGEQALELVAAQLAPLSLVTVRATSVQGRSRPTTQSLIKVASSPIASVAAPGNFATPVSSIDALAWFVVETGQYAAQVPAVILQPWEGLSVSDVLTAAGGRVPRRLPQFVCRWILSAGYFTSRLLGEKLHGPLRRVELMWFGQEQTPGWAASVGLTPVSSIATLLERAREQR</sequence>
<feature type="domain" description="NAD-dependent epimerase/dehydratase" evidence="1">
    <location>
        <begin position="10"/>
        <end position="208"/>
    </location>
</feature>
<proteinExistence type="predicted"/>
<dbReference type="SUPFAM" id="SSF51735">
    <property type="entry name" value="NAD(P)-binding Rossmann-fold domains"/>
    <property type="match status" value="1"/>
</dbReference>
<dbReference type="Gene3D" id="3.40.50.720">
    <property type="entry name" value="NAD(P)-binding Rossmann-like Domain"/>
    <property type="match status" value="1"/>
</dbReference>
<dbReference type="GO" id="GO:0004029">
    <property type="term" value="F:aldehyde dehydrogenase (NAD+) activity"/>
    <property type="evidence" value="ECO:0007669"/>
    <property type="project" value="TreeGrafter"/>
</dbReference>
<accession>A0A0S2LY70</accession>
<dbReference type="Proteomes" id="UP000059574">
    <property type="component" value="Chromosome"/>
</dbReference>
<evidence type="ECO:0000259" key="1">
    <source>
        <dbReference type="Pfam" id="PF01370"/>
    </source>
</evidence>
<dbReference type="GO" id="GO:0005737">
    <property type="term" value="C:cytoplasm"/>
    <property type="evidence" value="ECO:0007669"/>
    <property type="project" value="TreeGrafter"/>
</dbReference>